<evidence type="ECO:0000256" key="5">
    <source>
        <dbReference type="ARBA" id="ARBA00022741"/>
    </source>
</evidence>
<accession>A0A5C1QJC7</accession>
<keyword evidence="6 9" id="KW-0067">ATP-binding</keyword>
<keyword evidence="5" id="KW-0547">Nucleotide-binding</keyword>
<dbReference type="CDD" id="cd03257">
    <property type="entry name" value="ABC_NikE_OppD_transporters"/>
    <property type="match status" value="1"/>
</dbReference>
<comment type="subcellular location">
    <subcellularLocation>
        <location evidence="1">Cell inner membrane</location>
        <topology evidence="1">Peripheral membrane protein</topology>
    </subcellularLocation>
</comment>
<evidence type="ECO:0000256" key="1">
    <source>
        <dbReference type="ARBA" id="ARBA00004417"/>
    </source>
</evidence>
<dbReference type="InterPro" id="IPR027417">
    <property type="entry name" value="P-loop_NTPase"/>
</dbReference>
<dbReference type="PANTHER" id="PTHR43297">
    <property type="entry name" value="OLIGOPEPTIDE TRANSPORT ATP-BINDING PROTEIN APPD"/>
    <property type="match status" value="1"/>
</dbReference>
<dbReference type="GO" id="GO:0005886">
    <property type="term" value="C:plasma membrane"/>
    <property type="evidence" value="ECO:0007669"/>
    <property type="project" value="UniProtKB-SubCell"/>
</dbReference>
<sequence length="327" mass="36676">MPILEIKHLETSFLTKKQRLDAIRDVSLRVEEKEVLGIVGESGSGKSVTMKSVMGILPSNGVIRAGEILFEGQSLLKINDQDKRALLGNEISMIFQDPMTSLNPLKTVGYHIEEILLRHRKVDKSTAHKLAKQVLDIVEIPNAEKRLTQYPHEFSGGMRQRVMIGMALANEPKLLIADEPTTALDVTIQSQILALIKKRQHQNNMAVVLITHDLSVVYNMCDRIIVMYGGKIMEEGLREEIFDSPYKHPYTKALMLSIPNITDDEKKRLVPIEGVAPTLEDLPEGCPFAPRCSQAMDICREMPGETLFSDTHKIYCHFAGGESTDEQ</sequence>
<dbReference type="InterPro" id="IPR013563">
    <property type="entry name" value="Oligopep_ABC_C"/>
</dbReference>
<dbReference type="Pfam" id="PF00005">
    <property type="entry name" value="ABC_tran"/>
    <property type="match status" value="1"/>
</dbReference>
<feature type="domain" description="ABC transporter" evidence="8">
    <location>
        <begin position="4"/>
        <end position="254"/>
    </location>
</feature>
<dbReference type="Pfam" id="PF08352">
    <property type="entry name" value="oligo_HPY"/>
    <property type="match status" value="1"/>
</dbReference>
<evidence type="ECO:0000256" key="4">
    <source>
        <dbReference type="ARBA" id="ARBA00022475"/>
    </source>
</evidence>
<dbReference type="InterPro" id="IPR003439">
    <property type="entry name" value="ABC_transporter-like_ATP-bd"/>
</dbReference>
<dbReference type="InterPro" id="IPR017871">
    <property type="entry name" value="ABC_transporter-like_CS"/>
</dbReference>
<evidence type="ECO:0000256" key="6">
    <source>
        <dbReference type="ARBA" id="ARBA00022840"/>
    </source>
</evidence>
<dbReference type="GO" id="GO:0015833">
    <property type="term" value="P:peptide transport"/>
    <property type="evidence" value="ECO:0007669"/>
    <property type="project" value="InterPro"/>
</dbReference>
<keyword evidence="4" id="KW-1003">Cell membrane</keyword>
<evidence type="ECO:0000256" key="2">
    <source>
        <dbReference type="ARBA" id="ARBA00005417"/>
    </source>
</evidence>
<dbReference type="NCBIfam" id="TIGR01727">
    <property type="entry name" value="oligo_HPY"/>
    <property type="match status" value="1"/>
</dbReference>
<dbReference type="KEGG" id="ock:EXM22_09800"/>
<dbReference type="Gene3D" id="3.40.50.300">
    <property type="entry name" value="P-loop containing nucleotide triphosphate hydrolases"/>
    <property type="match status" value="1"/>
</dbReference>
<dbReference type="Proteomes" id="UP000324209">
    <property type="component" value="Chromosome"/>
</dbReference>
<comment type="similarity">
    <text evidence="2">Belongs to the ABC transporter superfamily.</text>
</comment>
<evidence type="ECO:0000313" key="9">
    <source>
        <dbReference type="EMBL" id="QEN08265.1"/>
    </source>
</evidence>
<dbReference type="InterPro" id="IPR003593">
    <property type="entry name" value="AAA+_ATPase"/>
</dbReference>
<dbReference type="InterPro" id="IPR050388">
    <property type="entry name" value="ABC_Ni/Peptide_Import"/>
</dbReference>
<evidence type="ECO:0000256" key="7">
    <source>
        <dbReference type="ARBA" id="ARBA00023136"/>
    </source>
</evidence>
<evidence type="ECO:0000313" key="10">
    <source>
        <dbReference type="Proteomes" id="UP000324209"/>
    </source>
</evidence>
<dbReference type="AlphaFoldDB" id="A0A5C1QJC7"/>
<dbReference type="SUPFAM" id="SSF52540">
    <property type="entry name" value="P-loop containing nucleoside triphosphate hydrolases"/>
    <property type="match status" value="1"/>
</dbReference>
<reference evidence="9 10" key="1">
    <citation type="submission" date="2019-02" db="EMBL/GenBank/DDBJ databases">
        <title>Complete Genome Sequence and Methylome Analysis of free living Spirochaetas.</title>
        <authorList>
            <person name="Fomenkov A."/>
            <person name="Dubinina G."/>
            <person name="Leshcheva N."/>
            <person name="Mikheeva N."/>
            <person name="Grabovich M."/>
            <person name="Vincze T."/>
            <person name="Roberts R.J."/>
        </authorList>
    </citation>
    <scope>NUCLEOTIDE SEQUENCE [LARGE SCALE GENOMIC DNA]</scope>
    <source>
        <strain evidence="9 10">K2</strain>
    </source>
</reference>
<gene>
    <name evidence="9" type="ORF">EXM22_09800</name>
</gene>
<dbReference type="EMBL" id="CP036150">
    <property type="protein sequence ID" value="QEN08265.1"/>
    <property type="molecule type" value="Genomic_DNA"/>
</dbReference>
<dbReference type="GO" id="GO:0005524">
    <property type="term" value="F:ATP binding"/>
    <property type="evidence" value="ECO:0007669"/>
    <property type="project" value="UniProtKB-KW"/>
</dbReference>
<evidence type="ECO:0000259" key="8">
    <source>
        <dbReference type="PROSITE" id="PS50893"/>
    </source>
</evidence>
<dbReference type="OrthoDB" id="337094at2"/>
<keyword evidence="7" id="KW-0472">Membrane</keyword>
<dbReference type="SMART" id="SM00382">
    <property type="entry name" value="AAA"/>
    <property type="match status" value="1"/>
</dbReference>
<keyword evidence="3" id="KW-0813">Transport</keyword>
<protein>
    <submittedName>
        <fullName evidence="9">ABC transporter ATP-binding protein</fullName>
    </submittedName>
</protein>
<evidence type="ECO:0000256" key="3">
    <source>
        <dbReference type="ARBA" id="ARBA00022448"/>
    </source>
</evidence>
<dbReference type="PROSITE" id="PS00211">
    <property type="entry name" value="ABC_TRANSPORTER_1"/>
    <property type="match status" value="1"/>
</dbReference>
<dbReference type="PROSITE" id="PS50893">
    <property type="entry name" value="ABC_TRANSPORTER_2"/>
    <property type="match status" value="1"/>
</dbReference>
<keyword evidence="10" id="KW-1185">Reference proteome</keyword>
<name>A0A5C1QJC7_9SPIO</name>
<proteinExistence type="inferred from homology"/>
<dbReference type="GO" id="GO:0016887">
    <property type="term" value="F:ATP hydrolysis activity"/>
    <property type="evidence" value="ECO:0007669"/>
    <property type="project" value="InterPro"/>
</dbReference>
<dbReference type="PANTHER" id="PTHR43297:SF2">
    <property type="entry name" value="DIPEPTIDE TRANSPORT ATP-BINDING PROTEIN DPPD"/>
    <property type="match status" value="1"/>
</dbReference>
<organism evidence="9 10">
    <name type="scientific">Oceanispirochaeta crateris</name>
    <dbReference type="NCBI Taxonomy" id="2518645"/>
    <lineage>
        <taxon>Bacteria</taxon>
        <taxon>Pseudomonadati</taxon>
        <taxon>Spirochaetota</taxon>
        <taxon>Spirochaetia</taxon>
        <taxon>Spirochaetales</taxon>
        <taxon>Spirochaetaceae</taxon>
        <taxon>Oceanispirochaeta</taxon>
    </lineage>
</organism>
<dbReference type="FunFam" id="3.40.50.300:FF:000016">
    <property type="entry name" value="Oligopeptide ABC transporter ATP-binding component"/>
    <property type="match status" value="1"/>
</dbReference>